<protein>
    <recommendedName>
        <fullName evidence="3">beta-N-acetylhexosaminidase</fullName>
        <ecNumber evidence="3">3.2.1.52</ecNumber>
    </recommendedName>
</protein>
<dbReference type="InterPro" id="IPR019800">
    <property type="entry name" value="Glyco_hydro_3_AS"/>
</dbReference>
<dbReference type="OrthoDB" id="9805821at2"/>
<dbReference type="EC" id="3.2.1.52" evidence="3"/>
<feature type="domain" description="Glycoside hydrolase family 3 N-terminal" evidence="6">
    <location>
        <begin position="4"/>
        <end position="321"/>
    </location>
</feature>
<dbReference type="InterPro" id="IPR017853">
    <property type="entry name" value="GH"/>
</dbReference>
<proteinExistence type="inferred from homology"/>
<dbReference type="GO" id="GO:0005975">
    <property type="term" value="P:carbohydrate metabolic process"/>
    <property type="evidence" value="ECO:0007669"/>
    <property type="project" value="InterPro"/>
</dbReference>
<dbReference type="EMBL" id="SDMQ01000001">
    <property type="protein sequence ID" value="TBT88495.1"/>
    <property type="molecule type" value="Genomic_DNA"/>
</dbReference>
<dbReference type="GO" id="GO:0009254">
    <property type="term" value="P:peptidoglycan turnover"/>
    <property type="evidence" value="ECO:0007669"/>
    <property type="project" value="TreeGrafter"/>
</dbReference>
<evidence type="ECO:0000256" key="3">
    <source>
        <dbReference type="ARBA" id="ARBA00012663"/>
    </source>
</evidence>
<dbReference type="InterPro" id="IPR036962">
    <property type="entry name" value="Glyco_hydro_3_N_sf"/>
</dbReference>
<organism evidence="7 8">
    <name type="scientific">Propioniciclava sinopodophylli</name>
    <dbReference type="NCBI Taxonomy" id="1837344"/>
    <lineage>
        <taxon>Bacteria</taxon>
        <taxon>Bacillati</taxon>
        <taxon>Actinomycetota</taxon>
        <taxon>Actinomycetes</taxon>
        <taxon>Propionibacteriales</taxon>
        <taxon>Propionibacteriaceae</taxon>
        <taxon>Propioniciclava</taxon>
    </lineage>
</organism>
<keyword evidence="4 7" id="KW-0378">Hydrolase</keyword>
<comment type="caution">
    <text evidence="7">The sequence shown here is derived from an EMBL/GenBank/DDBJ whole genome shotgun (WGS) entry which is preliminary data.</text>
</comment>
<accession>A0A4Q9KGP6</accession>
<comment type="similarity">
    <text evidence="2">Belongs to the glycosyl hydrolase 3 family.</text>
</comment>
<dbReference type="Pfam" id="PF00933">
    <property type="entry name" value="Glyco_hydro_3"/>
    <property type="match status" value="1"/>
</dbReference>
<name>A0A4Q9KGP6_9ACTN</name>
<keyword evidence="8" id="KW-1185">Reference proteome</keyword>
<evidence type="ECO:0000259" key="6">
    <source>
        <dbReference type="Pfam" id="PF00933"/>
    </source>
</evidence>
<evidence type="ECO:0000313" key="7">
    <source>
        <dbReference type="EMBL" id="TBT88495.1"/>
    </source>
</evidence>
<dbReference type="InterPro" id="IPR001764">
    <property type="entry name" value="Glyco_hydro_3_N"/>
</dbReference>
<gene>
    <name evidence="7" type="ORF">ET989_00620</name>
</gene>
<keyword evidence="5" id="KW-0326">Glycosidase</keyword>
<dbReference type="PROSITE" id="PS00775">
    <property type="entry name" value="GLYCOSYL_HYDROL_F3"/>
    <property type="match status" value="1"/>
</dbReference>
<dbReference type="GO" id="GO:0004563">
    <property type="term" value="F:beta-N-acetylhexosaminidase activity"/>
    <property type="evidence" value="ECO:0007669"/>
    <property type="project" value="UniProtKB-EC"/>
</dbReference>
<evidence type="ECO:0000256" key="2">
    <source>
        <dbReference type="ARBA" id="ARBA00005336"/>
    </source>
</evidence>
<dbReference type="SUPFAM" id="SSF51445">
    <property type="entry name" value="(Trans)glycosidases"/>
    <property type="match status" value="1"/>
</dbReference>
<evidence type="ECO:0000256" key="4">
    <source>
        <dbReference type="ARBA" id="ARBA00022801"/>
    </source>
</evidence>
<comment type="catalytic activity">
    <reaction evidence="1">
        <text>Hydrolysis of terminal non-reducing N-acetyl-D-hexosamine residues in N-acetyl-beta-D-hexosaminides.</text>
        <dbReference type="EC" id="3.2.1.52"/>
    </reaction>
</comment>
<evidence type="ECO:0000256" key="5">
    <source>
        <dbReference type="ARBA" id="ARBA00023295"/>
    </source>
</evidence>
<dbReference type="PANTHER" id="PTHR30480:SF13">
    <property type="entry name" value="BETA-HEXOSAMINIDASE"/>
    <property type="match status" value="1"/>
</dbReference>
<reference evidence="7 8" key="1">
    <citation type="submission" date="2019-01" db="EMBL/GenBank/DDBJ databases">
        <title>Lactibacter flavus gen. nov., sp. nov., a novel bacterium of the family Propionibacteriaceae isolated from raw milk and dairy products.</title>
        <authorList>
            <person name="Huptas C."/>
            <person name="Wenning M."/>
            <person name="Breitenwieser F."/>
            <person name="Doll E."/>
            <person name="Von Neubeck M."/>
            <person name="Busse H.-J."/>
            <person name="Scherer S."/>
        </authorList>
    </citation>
    <scope>NUCLEOTIDE SEQUENCE [LARGE SCALE GENOMIC DNA]</scope>
    <source>
        <strain evidence="7 8">KCTC 33808</strain>
    </source>
</reference>
<evidence type="ECO:0000256" key="1">
    <source>
        <dbReference type="ARBA" id="ARBA00001231"/>
    </source>
</evidence>
<dbReference type="Proteomes" id="UP000292373">
    <property type="component" value="Unassembled WGS sequence"/>
</dbReference>
<dbReference type="InterPro" id="IPR050226">
    <property type="entry name" value="NagZ_Beta-hexosaminidase"/>
</dbReference>
<dbReference type="PANTHER" id="PTHR30480">
    <property type="entry name" value="BETA-HEXOSAMINIDASE-RELATED"/>
    <property type="match status" value="1"/>
</dbReference>
<evidence type="ECO:0000313" key="8">
    <source>
        <dbReference type="Proteomes" id="UP000292373"/>
    </source>
</evidence>
<sequence>MTPRERAGQLVMMGVTGGLDAAEARTLSDGAFGSVILMGSTTDGVAGTRGRTDAIQEAGGGAVLVAVDQEGGLVQRLKGPGFDTMPSASEQADLGPAGLTAAAARWGKQMVDAGVHLDLAPVADVVPADKLHSNEPIGKLGRGYGTTPDEVAENVAAVVAGFREAGLSASPKHFPNLGQVVGNTDFTAKVVDDVTTADAAALAPYRRLIADGVETVMVGTAWYTHIDADAPAAFSPAVIGVLREDLGFTGVVVSDDLGVAKAVADVPAAQRAVRFVRAGGDLAISVDAPAALAMVQGLAEATQGDEELAAQVTAAAGRVLALKAAHGLASCEPVLG</sequence>
<dbReference type="AlphaFoldDB" id="A0A4Q9KGP6"/>
<dbReference type="Gene3D" id="3.20.20.300">
    <property type="entry name" value="Glycoside hydrolase, family 3, N-terminal domain"/>
    <property type="match status" value="1"/>
</dbReference>